<keyword evidence="9 14" id="KW-0406">Ion transport</keyword>
<keyword evidence="3 14" id="KW-0813">Transport</keyword>
<comment type="subcellular location">
    <subcellularLocation>
        <location evidence="1 14">Mitochondrion inner membrane</location>
        <topology evidence="1 14">Multi-pass membrane protein</topology>
    </subcellularLocation>
</comment>
<keyword evidence="11 14" id="KW-0472">Membrane</keyword>
<dbReference type="PANTHER" id="PTHR13890">
    <property type="entry name" value="RNA SPLICING PROTEIN MRS2, MITOCHONDRIAL"/>
    <property type="match status" value="1"/>
</dbReference>
<evidence type="ECO:0000256" key="8">
    <source>
        <dbReference type="ARBA" id="ARBA00022989"/>
    </source>
</evidence>
<organism evidence="15 16">
    <name type="scientific">[Candida] arabinofermentans NRRL YB-2248</name>
    <dbReference type="NCBI Taxonomy" id="983967"/>
    <lineage>
        <taxon>Eukaryota</taxon>
        <taxon>Fungi</taxon>
        <taxon>Dikarya</taxon>
        <taxon>Ascomycota</taxon>
        <taxon>Saccharomycotina</taxon>
        <taxon>Pichiomycetes</taxon>
        <taxon>Pichiales</taxon>
        <taxon>Pichiaceae</taxon>
        <taxon>Ogataea</taxon>
        <taxon>Ogataea/Candida clade</taxon>
    </lineage>
</organism>
<dbReference type="PANTHER" id="PTHR13890:SF0">
    <property type="entry name" value="MAGNESIUM TRANSPORTER MRS2 HOMOLOG, MITOCHONDRIAL"/>
    <property type="match status" value="1"/>
</dbReference>
<evidence type="ECO:0000313" key="16">
    <source>
        <dbReference type="Proteomes" id="UP000094801"/>
    </source>
</evidence>
<keyword evidence="5 14" id="KW-0999">Mitochondrion inner membrane</keyword>
<evidence type="ECO:0000256" key="6">
    <source>
        <dbReference type="ARBA" id="ARBA00022842"/>
    </source>
</evidence>
<dbReference type="Gene3D" id="2.40.128.330">
    <property type="match status" value="1"/>
</dbReference>
<keyword evidence="8 14" id="KW-1133">Transmembrane helix</keyword>
<evidence type="ECO:0000256" key="4">
    <source>
        <dbReference type="ARBA" id="ARBA00022692"/>
    </source>
</evidence>
<dbReference type="EMBL" id="KV453847">
    <property type="protein sequence ID" value="ODV87865.1"/>
    <property type="molecule type" value="Genomic_DNA"/>
</dbReference>
<evidence type="ECO:0000313" key="15">
    <source>
        <dbReference type="EMBL" id="ODV87865.1"/>
    </source>
</evidence>
<evidence type="ECO:0000256" key="11">
    <source>
        <dbReference type="ARBA" id="ARBA00023136"/>
    </source>
</evidence>
<keyword evidence="16" id="KW-1185">Reference proteome</keyword>
<evidence type="ECO:0000256" key="10">
    <source>
        <dbReference type="ARBA" id="ARBA00023128"/>
    </source>
</evidence>
<dbReference type="AlphaFoldDB" id="A0A1E4T7Z2"/>
<dbReference type="Proteomes" id="UP000094801">
    <property type="component" value="Unassembled WGS sequence"/>
</dbReference>
<dbReference type="GO" id="GO:0015095">
    <property type="term" value="F:magnesium ion transmembrane transporter activity"/>
    <property type="evidence" value="ECO:0007669"/>
    <property type="project" value="TreeGrafter"/>
</dbReference>
<evidence type="ECO:0000256" key="2">
    <source>
        <dbReference type="ARBA" id="ARBA00009765"/>
    </source>
</evidence>
<evidence type="ECO:0000256" key="9">
    <source>
        <dbReference type="ARBA" id="ARBA00023065"/>
    </source>
</evidence>
<dbReference type="FunFam" id="2.40.128.330:FF:000002">
    <property type="entry name" value="Inner membrane magnesium transporter mrs2"/>
    <property type="match status" value="1"/>
</dbReference>
<evidence type="ECO:0000256" key="3">
    <source>
        <dbReference type="ARBA" id="ARBA00022448"/>
    </source>
</evidence>
<evidence type="ECO:0000256" key="7">
    <source>
        <dbReference type="ARBA" id="ARBA00022946"/>
    </source>
</evidence>
<proteinExistence type="inferred from homology"/>
<feature type="transmembrane region" description="Helical" evidence="14">
    <location>
        <begin position="354"/>
        <end position="374"/>
    </location>
</feature>
<name>A0A1E4T7Z2_9ASCO</name>
<protein>
    <recommendedName>
        <fullName evidence="14">Magnesium transporter</fullName>
    </recommendedName>
</protein>
<evidence type="ECO:0000256" key="12">
    <source>
        <dbReference type="ARBA" id="ARBA00037564"/>
    </source>
</evidence>
<keyword evidence="7" id="KW-0809">Transit peptide</keyword>
<keyword evidence="6 14" id="KW-0460">Magnesium</keyword>
<dbReference type="OrthoDB" id="10251508at2759"/>
<evidence type="ECO:0000256" key="14">
    <source>
        <dbReference type="RuleBase" id="RU366042"/>
    </source>
</evidence>
<comment type="function">
    <text evidence="12">Mitochondrial inner membrane magnesium transporter required for mitochondrial magnesium homeostasis. Modulates the conductance of the MRS2 channel. Involved in the splicing of mRNA group II introns in mitochondria by affecting mitochondrial magnesium concentrations, which are critical for group II intron splicing.</text>
</comment>
<evidence type="ECO:0000256" key="1">
    <source>
        <dbReference type="ARBA" id="ARBA00004448"/>
    </source>
</evidence>
<evidence type="ECO:0000256" key="13">
    <source>
        <dbReference type="ARBA" id="ARBA00038721"/>
    </source>
</evidence>
<keyword evidence="4 14" id="KW-0812">Transmembrane</keyword>
<dbReference type="Gene3D" id="1.20.58.340">
    <property type="entry name" value="Magnesium transport protein CorA, transmembrane region"/>
    <property type="match status" value="1"/>
</dbReference>
<reference evidence="16" key="1">
    <citation type="submission" date="2016-04" db="EMBL/GenBank/DDBJ databases">
        <title>Comparative genomics of biotechnologically important yeasts.</title>
        <authorList>
            <consortium name="DOE Joint Genome Institute"/>
            <person name="Riley R."/>
            <person name="Haridas S."/>
            <person name="Wolfe K.H."/>
            <person name="Lopes M.R."/>
            <person name="Hittinger C.T."/>
            <person name="Goker M."/>
            <person name="Salamov A."/>
            <person name="Wisecaver J."/>
            <person name="Long T.M."/>
            <person name="Aerts A.L."/>
            <person name="Barry K."/>
            <person name="Choi C."/>
            <person name="Clum A."/>
            <person name="Coughlan A.Y."/>
            <person name="Deshpande S."/>
            <person name="Douglass A.P."/>
            <person name="Hanson S.J."/>
            <person name="Klenk H.-P."/>
            <person name="Labutti K."/>
            <person name="Lapidus A."/>
            <person name="Lindquist E."/>
            <person name="Lipzen A."/>
            <person name="Meier-Kolthoff J.P."/>
            <person name="Ohm R.A."/>
            <person name="Otillar R.P."/>
            <person name="Pangilinan J."/>
            <person name="Peng Y."/>
            <person name="Rokas A."/>
            <person name="Rosa C.A."/>
            <person name="Scheuner C."/>
            <person name="Sibirny A.A."/>
            <person name="Slot J.C."/>
            <person name="Stielow J.B."/>
            <person name="Sun H."/>
            <person name="Kurtzman C.P."/>
            <person name="Blackwell M."/>
            <person name="Grigoriev I.V."/>
            <person name="Jeffries T.W."/>
        </authorList>
    </citation>
    <scope>NUCLEOTIDE SEQUENCE [LARGE SCALE GENOMIC DNA]</scope>
    <source>
        <strain evidence="16">NRRL YB-2248</strain>
    </source>
</reference>
<sequence>MSRTFIRQGFQCIRHRSSQLNLSSTQANRFYRSFSKQSTQDTDLDAFILQRSIVQKQTNPSNHLAVTRSSLRSIVFDSQGNFENISSDVEKVQLILKHDLLPRDLRKIDKGYDDIVPSILIRDNSILLNILHIKTLIKADSVVLFNYDNSYSSSKFISNLSSKLKNQANETLPYEIRALECIFMDVIENLNSEMKVHVTVVNGILKELEDDVDMTKLKYLLLVSKRLSQFQQKATLIRDLFDELLDQDDELVELYLTEKKSGVSRLDHDHEEVELLLESYSLNCDAIVQTVENSVSDVKTTEEIINIILDSNRNELMLLGLRFSIGLLSIGSLLFLASVYGMNLENFIEEKDHWFVIVVLASSLSSVWILNMAIKRLNQLQRIQMMK</sequence>
<keyword evidence="10" id="KW-0496">Mitochondrion</keyword>
<evidence type="ECO:0000256" key="5">
    <source>
        <dbReference type="ARBA" id="ARBA00022792"/>
    </source>
</evidence>
<accession>A0A1E4T7Z2</accession>
<dbReference type="InterPro" id="IPR039204">
    <property type="entry name" value="MRS2-like"/>
</dbReference>
<dbReference type="Pfam" id="PF22099">
    <property type="entry name" value="MRS2-like"/>
    <property type="match status" value="1"/>
</dbReference>
<dbReference type="CDD" id="cd12823">
    <property type="entry name" value="Mrs2_Mfm1p-like"/>
    <property type="match status" value="1"/>
</dbReference>
<comment type="similarity">
    <text evidence="2 14">Belongs to the CorA metal ion transporter (MIT) (TC 1.A.35) family.</text>
</comment>
<comment type="subunit">
    <text evidence="13">Forms homooligomers. Interacts with MRS2.</text>
</comment>
<dbReference type="GO" id="GO:0045016">
    <property type="term" value="P:mitochondrial magnesium ion transmembrane transport"/>
    <property type="evidence" value="ECO:0007669"/>
    <property type="project" value="TreeGrafter"/>
</dbReference>
<feature type="transmembrane region" description="Helical" evidence="14">
    <location>
        <begin position="319"/>
        <end position="342"/>
    </location>
</feature>
<dbReference type="GO" id="GO:0005743">
    <property type="term" value="C:mitochondrial inner membrane"/>
    <property type="evidence" value="ECO:0007669"/>
    <property type="project" value="UniProtKB-SubCell"/>
</dbReference>
<gene>
    <name evidence="15" type="ORF">CANARDRAFT_193855</name>
</gene>